<comment type="caution">
    <text evidence="3">The sequence shown here is derived from an EMBL/GenBank/DDBJ whole genome shotgun (WGS) entry which is preliminary data.</text>
</comment>
<gene>
    <name evidence="3" type="ORF">ESZ36_08230</name>
</gene>
<sequence>MNIVPGNKIDLINETKVHLHRVTYYVYQDSDGNVIWPAINFINFIIKEGNNDSTIETYRQAIRSLFNYILDNKRDWMDINDELLGVYAEWQLRQSINNPRWRGDTNTTKRNINHDYLAPVYEFYFWAQKQGLHPSLLGVQPEQGDKYQITSALPLRDKAKSKKDGPKKKQLYPKSFSNCGESSGGPSQKAEEWELDELNDYIRVNYKGYTRASLMLMLRIVDQTGSRPITLSGFAKLQFRKETVESELMNTSDSILDITPIIQKGDNNMPIKFPLTLVNGVVSFIENDLKEFINTIGLNKHDGHLFLNEKDGKPLSAQEITKIFSAITKKLNWPKGKSLYAFRHRYANEQMDIQASINDELGFTKEENAVALQVSQNMTHKNHKTLLKEYLESRTRHGFKTKVYQQELMLQELRAQKEYQNLETLKALELAEEQRKIVNKLRQEIERLKRVR</sequence>
<protein>
    <recommendedName>
        <fullName evidence="5">Site-specific integrase</fullName>
    </recommendedName>
</protein>
<evidence type="ECO:0000256" key="2">
    <source>
        <dbReference type="SAM" id="MobiDB-lite"/>
    </source>
</evidence>
<feature type="compositionally biased region" description="Polar residues" evidence="2">
    <location>
        <begin position="175"/>
        <end position="186"/>
    </location>
</feature>
<dbReference type="EMBL" id="VOLT01000004">
    <property type="protein sequence ID" value="TWX68478.1"/>
    <property type="molecule type" value="Genomic_DNA"/>
</dbReference>
<dbReference type="RefSeq" id="WP_146786209.1">
    <property type="nucleotide sequence ID" value="NZ_VOLT01000004.1"/>
</dbReference>
<dbReference type="Proteomes" id="UP000321822">
    <property type="component" value="Unassembled WGS sequence"/>
</dbReference>
<dbReference type="GO" id="GO:0003677">
    <property type="term" value="F:DNA binding"/>
    <property type="evidence" value="ECO:0007669"/>
    <property type="project" value="InterPro"/>
</dbReference>
<dbReference type="OrthoDB" id="6399968at2"/>
<evidence type="ECO:0000256" key="1">
    <source>
        <dbReference type="ARBA" id="ARBA00023172"/>
    </source>
</evidence>
<dbReference type="InterPro" id="IPR013762">
    <property type="entry name" value="Integrase-like_cat_sf"/>
</dbReference>
<keyword evidence="4" id="KW-1185">Reference proteome</keyword>
<accession>A0A5C6QIQ1</accession>
<name>A0A5C6QIQ1_9GAMM</name>
<dbReference type="InterPro" id="IPR011010">
    <property type="entry name" value="DNA_brk_join_enz"/>
</dbReference>
<dbReference type="GO" id="GO:0015074">
    <property type="term" value="P:DNA integration"/>
    <property type="evidence" value="ECO:0007669"/>
    <property type="project" value="InterPro"/>
</dbReference>
<reference evidence="3 4" key="1">
    <citation type="submission" date="2019-07" db="EMBL/GenBank/DDBJ databases">
        <title>Genomes of sea-ice associated Colwellia species.</title>
        <authorList>
            <person name="Bowman J.P."/>
        </authorList>
    </citation>
    <scope>NUCLEOTIDE SEQUENCE [LARGE SCALE GENOMIC DNA]</scope>
    <source>
        <strain evidence="3 4">ACAM 459</strain>
    </source>
</reference>
<feature type="region of interest" description="Disordered" evidence="2">
    <location>
        <begin position="155"/>
        <end position="188"/>
    </location>
</feature>
<evidence type="ECO:0000313" key="3">
    <source>
        <dbReference type="EMBL" id="TWX68478.1"/>
    </source>
</evidence>
<proteinExistence type="predicted"/>
<evidence type="ECO:0008006" key="5">
    <source>
        <dbReference type="Google" id="ProtNLM"/>
    </source>
</evidence>
<organism evidence="3 4">
    <name type="scientific">Colwellia demingiae</name>
    <dbReference type="NCBI Taxonomy" id="89401"/>
    <lineage>
        <taxon>Bacteria</taxon>
        <taxon>Pseudomonadati</taxon>
        <taxon>Pseudomonadota</taxon>
        <taxon>Gammaproteobacteria</taxon>
        <taxon>Alteromonadales</taxon>
        <taxon>Colwelliaceae</taxon>
        <taxon>Colwellia</taxon>
    </lineage>
</organism>
<dbReference type="SUPFAM" id="SSF56349">
    <property type="entry name" value="DNA breaking-rejoining enzymes"/>
    <property type="match status" value="1"/>
</dbReference>
<dbReference type="GO" id="GO:0006310">
    <property type="term" value="P:DNA recombination"/>
    <property type="evidence" value="ECO:0007669"/>
    <property type="project" value="UniProtKB-KW"/>
</dbReference>
<feature type="compositionally biased region" description="Basic and acidic residues" evidence="2">
    <location>
        <begin position="155"/>
        <end position="164"/>
    </location>
</feature>
<evidence type="ECO:0000313" key="4">
    <source>
        <dbReference type="Proteomes" id="UP000321822"/>
    </source>
</evidence>
<dbReference type="Gene3D" id="1.10.443.10">
    <property type="entry name" value="Intergrase catalytic core"/>
    <property type="match status" value="1"/>
</dbReference>
<keyword evidence="1" id="KW-0233">DNA recombination</keyword>
<dbReference type="AlphaFoldDB" id="A0A5C6QIQ1"/>